<keyword evidence="3" id="KW-1185">Reference proteome</keyword>
<evidence type="ECO:0000259" key="1">
    <source>
        <dbReference type="Pfam" id="PF12728"/>
    </source>
</evidence>
<dbReference type="Proteomes" id="UP000245449">
    <property type="component" value="Unassembled WGS sequence"/>
</dbReference>
<dbReference type="InterPro" id="IPR009061">
    <property type="entry name" value="DNA-bd_dom_put_sf"/>
</dbReference>
<organism evidence="2 3">
    <name type="scientific">Flavobacterium psychrotolerans</name>
    <dbReference type="NCBI Taxonomy" id="2169410"/>
    <lineage>
        <taxon>Bacteria</taxon>
        <taxon>Pseudomonadati</taxon>
        <taxon>Bacteroidota</taxon>
        <taxon>Flavobacteriia</taxon>
        <taxon>Flavobacteriales</taxon>
        <taxon>Flavobacteriaceae</taxon>
        <taxon>Flavobacterium</taxon>
    </lineage>
</organism>
<evidence type="ECO:0000313" key="3">
    <source>
        <dbReference type="Proteomes" id="UP000245449"/>
    </source>
</evidence>
<dbReference type="SUPFAM" id="SSF46955">
    <property type="entry name" value="Putative DNA-binding domain"/>
    <property type="match status" value="1"/>
</dbReference>
<dbReference type="PANTHER" id="PTHR34585:SF22">
    <property type="entry name" value="HELIX-TURN-HELIX DOMAIN-CONTAINING PROTEIN"/>
    <property type="match status" value="1"/>
</dbReference>
<sequence length="93" mass="11146">MPYYEPTEKTFLEIKEQLKDLKAILTKSQLLNPDDLFCDNEEFLKIMKISRRTSQFWRNTGIIGFVQIGNKIYFRLKDIQELLNKNYKPANKK</sequence>
<dbReference type="Pfam" id="PF12728">
    <property type="entry name" value="HTH_17"/>
    <property type="match status" value="1"/>
</dbReference>
<dbReference type="InterPro" id="IPR041657">
    <property type="entry name" value="HTH_17"/>
</dbReference>
<reference evidence="2 3" key="1">
    <citation type="submission" date="2018-04" db="EMBL/GenBank/DDBJ databases">
        <title>Flavobacterium sp. nov., isolated from glacier ice.</title>
        <authorList>
            <person name="Liu Q."/>
            <person name="Xin Y.-H."/>
        </authorList>
    </citation>
    <scope>NUCLEOTIDE SEQUENCE [LARGE SCALE GENOMIC DNA]</scope>
    <source>
        <strain evidence="2 3">RB1R5</strain>
    </source>
</reference>
<dbReference type="AlphaFoldDB" id="A0A2U1JKL0"/>
<accession>A0A2U1JKL0</accession>
<name>A0A2U1JKL0_9FLAO</name>
<protein>
    <submittedName>
        <fullName evidence="2">DNA-binding protein</fullName>
    </submittedName>
</protein>
<keyword evidence="2" id="KW-0238">DNA-binding</keyword>
<evidence type="ECO:0000313" key="2">
    <source>
        <dbReference type="EMBL" id="PWA05682.1"/>
    </source>
</evidence>
<dbReference type="OrthoDB" id="961769at2"/>
<dbReference type="PANTHER" id="PTHR34585">
    <property type="match status" value="1"/>
</dbReference>
<dbReference type="GO" id="GO:0003677">
    <property type="term" value="F:DNA binding"/>
    <property type="evidence" value="ECO:0007669"/>
    <property type="project" value="UniProtKB-KW"/>
</dbReference>
<feature type="domain" description="Helix-turn-helix" evidence="1">
    <location>
        <begin position="41"/>
        <end position="86"/>
    </location>
</feature>
<dbReference type="EMBL" id="QCZI01000006">
    <property type="protein sequence ID" value="PWA05682.1"/>
    <property type="molecule type" value="Genomic_DNA"/>
</dbReference>
<dbReference type="RefSeq" id="WP_116724609.1">
    <property type="nucleotide sequence ID" value="NZ_QCZI01000006.1"/>
</dbReference>
<gene>
    <name evidence="2" type="ORF">DB895_06790</name>
</gene>
<proteinExistence type="predicted"/>
<comment type="caution">
    <text evidence="2">The sequence shown here is derived from an EMBL/GenBank/DDBJ whole genome shotgun (WGS) entry which is preliminary data.</text>
</comment>